<accession>A0A9P5Z7A0</accession>
<comment type="caution">
    <text evidence="1">The sequence shown here is derived from an EMBL/GenBank/DDBJ whole genome shotgun (WGS) entry which is preliminary data.</text>
</comment>
<gene>
    <name evidence="1" type="ORF">BDN70DRAFT_930459</name>
</gene>
<keyword evidence="2" id="KW-1185">Reference proteome</keyword>
<name>A0A9P5Z7A0_9AGAR</name>
<dbReference type="Proteomes" id="UP000807469">
    <property type="component" value="Unassembled WGS sequence"/>
</dbReference>
<organism evidence="1 2">
    <name type="scientific">Pholiota conissans</name>
    <dbReference type="NCBI Taxonomy" id="109636"/>
    <lineage>
        <taxon>Eukaryota</taxon>
        <taxon>Fungi</taxon>
        <taxon>Dikarya</taxon>
        <taxon>Basidiomycota</taxon>
        <taxon>Agaricomycotina</taxon>
        <taxon>Agaricomycetes</taxon>
        <taxon>Agaricomycetidae</taxon>
        <taxon>Agaricales</taxon>
        <taxon>Agaricineae</taxon>
        <taxon>Strophariaceae</taxon>
        <taxon>Pholiota</taxon>
    </lineage>
</organism>
<evidence type="ECO:0000313" key="2">
    <source>
        <dbReference type="Proteomes" id="UP000807469"/>
    </source>
</evidence>
<reference evidence="1" key="1">
    <citation type="submission" date="2020-11" db="EMBL/GenBank/DDBJ databases">
        <authorList>
            <consortium name="DOE Joint Genome Institute"/>
            <person name="Ahrendt S."/>
            <person name="Riley R."/>
            <person name="Andreopoulos W."/>
            <person name="Labutti K."/>
            <person name="Pangilinan J."/>
            <person name="Ruiz-Duenas F.J."/>
            <person name="Barrasa J.M."/>
            <person name="Sanchez-Garcia M."/>
            <person name="Camarero S."/>
            <person name="Miyauchi S."/>
            <person name="Serrano A."/>
            <person name="Linde D."/>
            <person name="Babiker R."/>
            <person name="Drula E."/>
            <person name="Ayuso-Fernandez I."/>
            <person name="Pacheco R."/>
            <person name="Padilla G."/>
            <person name="Ferreira P."/>
            <person name="Barriuso J."/>
            <person name="Kellner H."/>
            <person name="Castanera R."/>
            <person name="Alfaro M."/>
            <person name="Ramirez L."/>
            <person name="Pisabarro A.G."/>
            <person name="Kuo A."/>
            <person name="Tritt A."/>
            <person name="Lipzen A."/>
            <person name="He G."/>
            <person name="Yan M."/>
            <person name="Ng V."/>
            <person name="Cullen D."/>
            <person name="Martin F."/>
            <person name="Rosso M.-N."/>
            <person name="Henrissat B."/>
            <person name="Hibbett D."/>
            <person name="Martinez A.T."/>
            <person name="Grigoriev I.V."/>
        </authorList>
    </citation>
    <scope>NUCLEOTIDE SEQUENCE</scope>
    <source>
        <strain evidence="1">CIRM-BRFM 674</strain>
    </source>
</reference>
<dbReference type="AlphaFoldDB" id="A0A9P5Z7A0"/>
<dbReference type="EMBL" id="MU155172">
    <property type="protein sequence ID" value="KAF9481918.1"/>
    <property type="molecule type" value="Genomic_DNA"/>
</dbReference>
<evidence type="ECO:0000313" key="1">
    <source>
        <dbReference type="EMBL" id="KAF9481918.1"/>
    </source>
</evidence>
<proteinExistence type="predicted"/>
<protein>
    <submittedName>
        <fullName evidence="1">Uncharacterized protein</fullName>
    </submittedName>
</protein>
<sequence>MVYRIPQRRDPTTPNFIRHADASFAEEHANTSISALELQAAFEAAGPNKYGYLVMYRHSLYFTNSPDPLCSSTDTDEISSLLVNDAGYPIEPMGDFLNKFIFVDGNIPTRILDKLRVEQPFRQIQEWDDLIRISLISGGPIEDASDQETLWKVVIVGFCPGRDVLSHNLFICNNDKVPECRKAFLAIAECSAHQTSPDH</sequence>